<keyword evidence="3 9" id="KW-0813">Transport</keyword>
<evidence type="ECO:0000256" key="1">
    <source>
        <dbReference type="ARBA" id="ARBA00004141"/>
    </source>
</evidence>
<evidence type="ECO:0000256" key="4">
    <source>
        <dbReference type="ARBA" id="ARBA00022692"/>
    </source>
</evidence>
<evidence type="ECO:0000256" key="5">
    <source>
        <dbReference type="ARBA" id="ARBA00022842"/>
    </source>
</evidence>
<dbReference type="PANTHER" id="PTHR43773:SF1">
    <property type="entry name" value="MAGNESIUM TRANSPORTER MGTE"/>
    <property type="match status" value="1"/>
</dbReference>
<keyword evidence="9" id="KW-1003">Cell membrane</keyword>
<dbReference type="Pfam" id="PF01769">
    <property type="entry name" value="MgtE"/>
    <property type="match status" value="1"/>
</dbReference>
<keyword evidence="5 9" id="KW-0460">Magnesium</keyword>
<feature type="transmembrane region" description="Helical" evidence="9">
    <location>
        <begin position="387"/>
        <end position="407"/>
    </location>
</feature>
<dbReference type="eggNOG" id="COG2239">
    <property type="taxonomic scope" value="Bacteria"/>
</dbReference>
<comment type="subunit">
    <text evidence="9">Homodimer.</text>
</comment>
<comment type="similarity">
    <text evidence="2 9">Belongs to the SLC41A transporter family.</text>
</comment>
<evidence type="ECO:0000256" key="9">
    <source>
        <dbReference type="RuleBase" id="RU362011"/>
    </source>
</evidence>
<evidence type="ECO:0000256" key="8">
    <source>
        <dbReference type="PROSITE-ProRule" id="PRU00703"/>
    </source>
</evidence>
<dbReference type="EMBL" id="CP003058">
    <property type="protein sequence ID" value="AEQ23496.1"/>
    <property type="molecule type" value="Genomic_DNA"/>
</dbReference>
<dbReference type="Gene3D" id="3.10.580.10">
    <property type="entry name" value="CBS-domain"/>
    <property type="match status" value="1"/>
</dbReference>
<dbReference type="GO" id="GO:0005886">
    <property type="term" value="C:plasma membrane"/>
    <property type="evidence" value="ECO:0007669"/>
    <property type="project" value="UniProtKB-SubCell"/>
</dbReference>
<dbReference type="InParanoid" id="G4Q714"/>
<dbReference type="STRING" id="568816.Acin_2304"/>
<dbReference type="SUPFAM" id="SSF54631">
    <property type="entry name" value="CBS-domain pair"/>
    <property type="match status" value="1"/>
</dbReference>
<evidence type="ECO:0000313" key="11">
    <source>
        <dbReference type="EMBL" id="AEQ23496.1"/>
    </source>
</evidence>
<reference evidence="11 12" key="1">
    <citation type="journal article" date="2011" name="J. Bacteriol.">
        <title>Complete genome sequence of Acidaminococcus intestini RYC-MR95, a Gram-negative bacterium from the phylum Firmicutes.</title>
        <authorList>
            <person name="D'Auria G."/>
            <person name="Galan J.C."/>
            <person name="Rodriguez-Alcayna M."/>
            <person name="Moya A."/>
            <person name="Baquero F."/>
            <person name="Latorre A."/>
        </authorList>
    </citation>
    <scope>NUCLEOTIDE SEQUENCE [LARGE SCALE GENOMIC DNA]</scope>
    <source>
        <strain evidence="11 12">RyC-MR95</strain>
    </source>
</reference>
<proteinExistence type="inferred from homology"/>
<keyword evidence="7 9" id="KW-0472">Membrane</keyword>
<evidence type="ECO:0000256" key="7">
    <source>
        <dbReference type="ARBA" id="ARBA00023136"/>
    </source>
</evidence>
<keyword evidence="8" id="KW-0129">CBS domain</keyword>
<organism evidence="11 12">
    <name type="scientific">Acidaminococcus intestini (strain RyC-MR95)</name>
    <dbReference type="NCBI Taxonomy" id="568816"/>
    <lineage>
        <taxon>Bacteria</taxon>
        <taxon>Bacillati</taxon>
        <taxon>Bacillota</taxon>
        <taxon>Negativicutes</taxon>
        <taxon>Acidaminococcales</taxon>
        <taxon>Acidaminococcaceae</taxon>
        <taxon>Acidaminococcus</taxon>
    </lineage>
</organism>
<dbReference type="InterPro" id="IPR036739">
    <property type="entry name" value="SLC41_membr_dom_sf"/>
</dbReference>
<feature type="domain" description="CBS" evidence="10">
    <location>
        <begin position="227"/>
        <end position="283"/>
    </location>
</feature>
<evidence type="ECO:0000313" key="12">
    <source>
        <dbReference type="Proteomes" id="UP000007093"/>
    </source>
</evidence>
<keyword evidence="12" id="KW-1185">Reference proteome</keyword>
<dbReference type="Gene3D" id="1.25.60.10">
    <property type="entry name" value="MgtE N-terminal domain-like"/>
    <property type="match status" value="1"/>
</dbReference>
<dbReference type="KEGG" id="ain:Acin_2304"/>
<keyword evidence="9" id="KW-0479">Metal-binding</keyword>
<dbReference type="SMART" id="SM00924">
    <property type="entry name" value="MgtE_N"/>
    <property type="match status" value="1"/>
</dbReference>
<dbReference type="InterPro" id="IPR006667">
    <property type="entry name" value="SLC41_membr_dom"/>
</dbReference>
<evidence type="ECO:0000256" key="6">
    <source>
        <dbReference type="ARBA" id="ARBA00022989"/>
    </source>
</evidence>
<dbReference type="SUPFAM" id="SSF158791">
    <property type="entry name" value="MgtE N-terminal domain-like"/>
    <property type="match status" value="1"/>
</dbReference>
<comment type="subcellular location">
    <subcellularLocation>
        <location evidence="9">Cell membrane</location>
        <topology evidence="9">Multi-pass membrane protein</topology>
    </subcellularLocation>
    <subcellularLocation>
        <location evidence="1">Membrane</location>
        <topology evidence="1">Multi-pass membrane protein</topology>
    </subcellularLocation>
</comment>
<dbReference type="PANTHER" id="PTHR43773">
    <property type="entry name" value="MAGNESIUM TRANSPORTER MGTE"/>
    <property type="match status" value="1"/>
</dbReference>
<dbReference type="InterPro" id="IPR000644">
    <property type="entry name" value="CBS_dom"/>
</dbReference>
<dbReference type="NCBIfam" id="TIGR00400">
    <property type="entry name" value="mgtE"/>
    <property type="match status" value="1"/>
</dbReference>
<dbReference type="GO" id="GO:0046872">
    <property type="term" value="F:metal ion binding"/>
    <property type="evidence" value="ECO:0007669"/>
    <property type="project" value="UniProtKB-KW"/>
</dbReference>
<evidence type="ECO:0000256" key="2">
    <source>
        <dbReference type="ARBA" id="ARBA00009749"/>
    </source>
</evidence>
<keyword evidence="4 9" id="KW-0812">Transmembrane</keyword>
<feature type="transmembrane region" description="Helical" evidence="9">
    <location>
        <begin position="309"/>
        <end position="329"/>
    </location>
</feature>
<evidence type="ECO:0000256" key="3">
    <source>
        <dbReference type="ARBA" id="ARBA00022448"/>
    </source>
</evidence>
<gene>
    <name evidence="11" type="ordered locus">Acin_2304</name>
</gene>
<dbReference type="Pfam" id="PF00571">
    <property type="entry name" value="CBS"/>
    <property type="match status" value="1"/>
</dbReference>
<dbReference type="Gene3D" id="1.10.357.20">
    <property type="entry name" value="SLC41 divalent cation transporters, integral membrane domain"/>
    <property type="match status" value="1"/>
</dbReference>
<dbReference type="SUPFAM" id="SSF161093">
    <property type="entry name" value="MgtE membrane domain-like"/>
    <property type="match status" value="1"/>
</dbReference>
<keyword evidence="6 9" id="KW-1133">Transmembrane helix</keyword>
<dbReference type="InterPro" id="IPR006669">
    <property type="entry name" value="MgtE_transporter"/>
</dbReference>
<dbReference type="InterPro" id="IPR046342">
    <property type="entry name" value="CBS_dom_sf"/>
</dbReference>
<name>G4Q714_ACIIR</name>
<dbReference type="PROSITE" id="PS51371">
    <property type="entry name" value="CBS"/>
    <property type="match status" value="1"/>
</dbReference>
<feature type="transmembrane region" description="Helical" evidence="9">
    <location>
        <begin position="413"/>
        <end position="441"/>
    </location>
</feature>
<comment type="caution">
    <text evidence="9">Lacks conserved residue(s) required for the propagation of feature annotation.</text>
</comment>
<accession>G4Q714</accession>
<dbReference type="Proteomes" id="UP000007093">
    <property type="component" value="Chromosome"/>
</dbReference>
<comment type="function">
    <text evidence="9">Acts as a magnesium transporter.</text>
</comment>
<dbReference type="Pfam" id="PF03448">
    <property type="entry name" value="MgtE_N"/>
    <property type="match status" value="1"/>
</dbReference>
<dbReference type="GO" id="GO:0015095">
    <property type="term" value="F:magnesium ion transmembrane transporter activity"/>
    <property type="evidence" value="ECO:0007669"/>
    <property type="project" value="UniProtKB-UniRule"/>
</dbReference>
<dbReference type="InterPro" id="IPR038076">
    <property type="entry name" value="MgtE_N_sf"/>
</dbReference>
<dbReference type="AlphaFoldDB" id="G4Q714"/>
<evidence type="ECO:0000259" key="10">
    <source>
        <dbReference type="PROSITE" id="PS51371"/>
    </source>
</evidence>
<feature type="transmembrane region" description="Helical" evidence="9">
    <location>
        <begin position="453"/>
        <end position="480"/>
    </location>
</feature>
<sequence>MRYDKPVDGTVQTPSFSLWQKGGHIMKKNKNQHRVQDILKLIRTERDPYFLERALDSYHDHDIADVLPLLSSPEWKRLASLLPAPYLADLMEYVDDKESLFEVLPAERAAAILTQMEPDEAVDFLKETQSAQKEAWVAHLDEATRQKLTRLAAYDEDTIASRMTTNFVAVEEGLDVPSVMRTVVREAADHDEIAVIYALNDRAQFAGAFSLKDLIIARRDTPLNEIIVRGYPYVYASEKISDCLQLIEEYSEASIPVLSPDHRILGVVTANDVAQLLDDEMGEDYAKLGGLSAEEDLDEPLKTSIKKRLPWLILLLGLGLVVSSVVSLYENVVAKLTLIMAFQSMILDMSGNVGTQSLAVTIRVLMDEELKPGDKWRLIRKEGGAGFFNGLILGCIAVLGIGFYIYAVKSYDALTAFGISSCIGLSLVLAMFISSLVGTVVPMGFKKIHIDPAVASGPLITTVTDLVGVVTYYTLAWAMLVHGLGL</sequence>
<protein>
    <recommendedName>
        <fullName evidence="9">Magnesium transporter MgtE</fullName>
    </recommendedName>
</protein>
<dbReference type="InterPro" id="IPR006668">
    <property type="entry name" value="Mg_transptr_MgtE_intracell_dom"/>
</dbReference>
<dbReference type="HOGENOM" id="CLU_037408_1_1_9"/>
<dbReference type="PATRIC" id="fig|568816.4.peg.2233"/>